<evidence type="ECO:0000313" key="3">
    <source>
        <dbReference type="EMBL" id="TFB23990.1"/>
    </source>
</evidence>
<dbReference type="OrthoDB" id="2381181at2"/>
<dbReference type="Pfam" id="PF17881">
    <property type="entry name" value="TseB"/>
    <property type="match status" value="1"/>
</dbReference>
<evidence type="ECO:0000313" key="4">
    <source>
        <dbReference type="Proteomes" id="UP000297975"/>
    </source>
</evidence>
<keyword evidence="1" id="KW-0472">Membrane</keyword>
<dbReference type="AlphaFoldDB" id="A0A4Y8IST6"/>
<protein>
    <recommendedName>
        <fullName evidence="2">Cell wall elongation regulator TseB-like domain-containing protein</fullName>
    </recommendedName>
</protein>
<gene>
    <name evidence="3" type="ORF">E3U55_04030</name>
</gene>
<dbReference type="InterPro" id="IPR046350">
    <property type="entry name" value="Cystatin_sf"/>
</dbReference>
<accession>A0A4Y8IST6</accession>
<dbReference type="RefSeq" id="WP_134339048.1">
    <property type="nucleotide sequence ID" value="NZ_SOPW01000003.1"/>
</dbReference>
<sequence>MSIQFSGQKFLISIAVIFCAILFTLIITFIYLFTSIQSEQGAEKDKALEEAKAASSLEDVNQSYIYNGDQSYYVFTGNTPDQDEIHVFVPQGESGEVEWTEASEGLTQEEMKQKWSSACEQCDLLDMNLGIMNNRYIWEIIYEKNNRLYFQTFRFINGELYDSISFLNNK</sequence>
<dbReference type="EMBL" id="SOPW01000003">
    <property type="protein sequence ID" value="TFB23990.1"/>
    <property type="molecule type" value="Genomic_DNA"/>
</dbReference>
<evidence type="ECO:0000256" key="1">
    <source>
        <dbReference type="SAM" id="Phobius"/>
    </source>
</evidence>
<name>A0A4Y8IST6_9BACI</name>
<dbReference type="InterPro" id="IPR041401">
    <property type="entry name" value="TseB-like_dom"/>
</dbReference>
<dbReference type="SUPFAM" id="SSF54403">
    <property type="entry name" value="Cystatin/monellin"/>
    <property type="match status" value="2"/>
</dbReference>
<feature type="domain" description="Cell wall elongation regulator TseB-like" evidence="2">
    <location>
        <begin position="46"/>
        <end position="90"/>
    </location>
</feature>
<comment type="caution">
    <text evidence="3">The sequence shown here is derived from an EMBL/GenBank/DDBJ whole genome shotgun (WGS) entry which is preliminary data.</text>
</comment>
<evidence type="ECO:0000259" key="2">
    <source>
        <dbReference type="Pfam" id="PF17881"/>
    </source>
</evidence>
<keyword evidence="4" id="KW-1185">Reference proteome</keyword>
<dbReference type="Proteomes" id="UP000297975">
    <property type="component" value="Unassembled WGS sequence"/>
</dbReference>
<reference evidence="3 4" key="1">
    <citation type="submission" date="2019-03" db="EMBL/GenBank/DDBJ databases">
        <authorList>
            <person name="He R.-H."/>
        </authorList>
    </citation>
    <scope>NUCLEOTIDE SEQUENCE [LARGE SCALE GENOMIC DNA]</scope>
    <source>
        <strain evidence="4">SH 714</strain>
    </source>
</reference>
<proteinExistence type="predicted"/>
<dbReference type="Gene3D" id="3.10.450.40">
    <property type="match status" value="2"/>
</dbReference>
<organism evidence="3 4">
    <name type="scientific">Filobacillus milosensis</name>
    <dbReference type="NCBI Taxonomy" id="94137"/>
    <lineage>
        <taxon>Bacteria</taxon>
        <taxon>Bacillati</taxon>
        <taxon>Bacillota</taxon>
        <taxon>Bacilli</taxon>
        <taxon>Bacillales</taxon>
        <taxon>Bacillaceae</taxon>
        <taxon>Filobacillus</taxon>
    </lineage>
</organism>
<keyword evidence="1" id="KW-0812">Transmembrane</keyword>
<feature type="transmembrane region" description="Helical" evidence="1">
    <location>
        <begin position="12"/>
        <end position="33"/>
    </location>
</feature>
<keyword evidence="1" id="KW-1133">Transmembrane helix</keyword>